<dbReference type="SMART" id="SM00895">
    <property type="entry name" value="FCD"/>
    <property type="match status" value="1"/>
</dbReference>
<dbReference type="PANTHER" id="PTHR43537:SF5">
    <property type="entry name" value="UXU OPERON TRANSCRIPTIONAL REGULATOR"/>
    <property type="match status" value="1"/>
</dbReference>
<evidence type="ECO:0000313" key="6">
    <source>
        <dbReference type="Proteomes" id="UP000054893"/>
    </source>
</evidence>
<feature type="domain" description="HTH gntR-type" evidence="4">
    <location>
        <begin position="1"/>
        <end position="55"/>
    </location>
</feature>
<keyword evidence="2" id="KW-0238">DNA-binding</keyword>
<dbReference type="InterPro" id="IPR036388">
    <property type="entry name" value="WH-like_DNA-bd_sf"/>
</dbReference>
<evidence type="ECO:0000256" key="3">
    <source>
        <dbReference type="ARBA" id="ARBA00023163"/>
    </source>
</evidence>
<dbReference type="SUPFAM" id="SSF48008">
    <property type="entry name" value="GntR ligand-binding domain-like"/>
    <property type="match status" value="1"/>
</dbReference>
<keyword evidence="1" id="KW-0805">Transcription regulation</keyword>
<evidence type="ECO:0000259" key="4">
    <source>
        <dbReference type="PROSITE" id="PS50949"/>
    </source>
</evidence>
<dbReference type="InterPro" id="IPR008920">
    <property type="entry name" value="TF_FadR/GntR_C"/>
</dbReference>
<dbReference type="AlphaFoldDB" id="A0A158IAJ4"/>
<dbReference type="InterPro" id="IPR000524">
    <property type="entry name" value="Tscrpt_reg_HTH_GntR"/>
</dbReference>
<dbReference type="SUPFAM" id="SSF46785">
    <property type="entry name" value="Winged helix' DNA-binding domain"/>
    <property type="match status" value="2"/>
</dbReference>
<reference evidence="5 6" key="1">
    <citation type="submission" date="2016-01" db="EMBL/GenBank/DDBJ databases">
        <authorList>
            <person name="Oliw E.H."/>
        </authorList>
    </citation>
    <scope>NUCLEOTIDE SEQUENCE [LARGE SCALE GENOMIC DNA]</scope>
    <source>
        <strain evidence="5">LMG 22029</strain>
    </source>
</reference>
<dbReference type="EMBL" id="FCOC02000031">
    <property type="protein sequence ID" value="SAL53584.1"/>
    <property type="molecule type" value="Genomic_DNA"/>
</dbReference>
<dbReference type="InterPro" id="IPR011711">
    <property type="entry name" value="GntR_C"/>
</dbReference>
<protein>
    <submittedName>
        <fullName evidence="5">Transcriptional regulator PdhR</fullName>
    </submittedName>
</protein>
<dbReference type="Proteomes" id="UP000054893">
    <property type="component" value="Unassembled WGS sequence"/>
</dbReference>
<evidence type="ECO:0000256" key="1">
    <source>
        <dbReference type="ARBA" id="ARBA00023015"/>
    </source>
</evidence>
<dbReference type="SMART" id="SM00345">
    <property type="entry name" value="HTH_GNTR"/>
    <property type="match status" value="1"/>
</dbReference>
<keyword evidence="3" id="KW-0804">Transcription</keyword>
<evidence type="ECO:0000256" key="2">
    <source>
        <dbReference type="ARBA" id="ARBA00023125"/>
    </source>
</evidence>
<dbReference type="Pfam" id="PF07729">
    <property type="entry name" value="FCD"/>
    <property type="match status" value="1"/>
</dbReference>
<dbReference type="Gene3D" id="1.10.10.10">
    <property type="entry name" value="Winged helix-like DNA-binding domain superfamily/Winged helix DNA-binding domain"/>
    <property type="match status" value="2"/>
</dbReference>
<organism evidence="5 6">
    <name type="scientific">Caballeronia sordidicola</name>
    <name type="common">Burkholderia sordidicola</name>
    <dbReference type="NCBI Taxonomy" id="196367"/>
    <lineage>
        <taxon>Bacteria</taxon>
        <taxon>Pseudomonadati</taxon>
        <taxon>Pseudomonadota</taxon>
        <taxon>Betaproteobacteria</taxon>
        <taxon>Burkholderiales</taxon>
        <taxon>Burkholderiaceae</taxon>
        <taxon>Caballeronia</taxon>
    </lineage>
</organism>
<dbReference type="PROSITE" id="PS50949">
    <property type="entry name" value="HTH_GNTR"/>
    <property type="match status" value="1"/>
</dbReference>
<dbReference type="Gene3D" id="1.20.120.530">
    <property type="entry name" value="GntR ligand-binding domain-like"/>
    <property type="match status" value="1"/>
</dbReference>
<proteinExistence type="predicted"/>
<gene>
    <name evidence="5" type="ORF">AWB64_05854</name>
</gene>
<dbReference type="GO" id="GO:0003700">
    <property type="term" value="F:DNA-binding transcription factor activity"/>
    <property type="evidence" value="ECO:0007669"/>
    <property type="project" value="InterPro"/>
</dbReference>
<dbReference type="Pfam" id="PF00392">
    <property type="entry name" value="GntR"/>
    <property type="match status" value="1"/>
</dbReference>
<sequence length="302" mass="33677">MIESGRILPGEKLLEAQVAKSFSISRSPARSALAALCADKLLTESEGRGYLVAGRSSGCPDGRSATLDKLELTSTPQWERMYAAVERELCTRVLFGSVRITEERLAQHFNVSRTVARDVMARMHSVGALSKDRIGHWVAERVTAERIGHLFEMRRLLEPTALIHAAPFVSREKLGIMRERLAAEIARGGSDMDTAETDLHIDLLSHCPNREIVQALARTHVLFVPTRYLADPYLSIPGELIDNALAEHLRVFDALLAGKPARAARELQKHLDEADTRWMLRFDLVSRLEQPELPPYLSAIPS</sequence>
<evidence type="ECO:0000313" key="5">
    <source>
        <dbReference type="EMBL" id="SAL53584.1"/>
    </source>
</evidence>
<dbReference type="GO" id="GO:0003677">
    <property type="term" value="F:DNA binding"/>
    <property type="evidence" value="ECO:0007669"/>
    <property type="project" value="UniProtKB-KW"/>
</dbReference>
<accession>A0A158IAJ4</accession>
<name>A0A158IAJ4_CABSO</name>
<dbReference type="PANTHER" id="PTHR43537">
    <property type="entry name" value="TRANSCRIPTIONAL REGULATOR, GNTR FAMILY"/>
    <property type="match status" value="1"/>
</dbReference>
<dbReference type="InterPro" id="IPR036390">
    <property type="entry name" value="WH_DNA-bd_sf"/>
</dbReference>